<dbReference type="EMBL" id="CP048288">
    <property type="protein sequence ID" value="QHW35785.1"/>
    <property type="molecule type" value="Genomic_DNA"/>
</dbReference>
<evidence type="ECO:0000313" key="2">
    <source>
        <dbReference type="Proteomes" id="UP000479114"/>
    </source>
</evidence>
<keyword evidence="1" id="KW-0614">Plasmid</keyword>
<keyword evidence="2" id="KW-1185">Reference proteome</keyword>
<dbReference type="AlphaFoldDB" id="A0A6C0PBP3"/>
<organism evidence="1 2">
    <name type="scientific">Paenibacillus rhizovicinus</name>
    <dbReference type="NCBI Taxonomy" id="2704463"/>
    <lineage>
        <taxon>Bacteria</taxon>
        <taxon>Bacillati</taxon>
        <taxon>Bacillota</taxon>
        <taxon>Bacilli</taxon>
        <taxon>Bacillales</taxon>
        <taxon>Paenibacillaceae</taxon>
        <taxon>Paenibacillus</taxon>
    </lineage>
</organism>
<protein>
    <submittedName>
        <fullName evidence="1">Uncharacterized protein</fullName>
    </submittedName>
</protein>
<dbReference type="RefSeq" id="WP_162645919.1">
    <property type="nucleotide sequence ID" value="NZ_CP048288.1"/>
</dbReference>
<name>A0A6C0PBP3_9BACL</name>
<accession>A0A6C0PBP3</accession>
<proteinExistence type="predicted"/>
<geneLocation type="plasmid" evidence="1 2">
    <name>unnamed2</name>
</geneLocation>
<reference evidence="1 2" key="1">
    <citation type="submission" date="2020-02" db="EMBL/GenBank/DDBJ databases">
        <title>Paenibacillus sp. nov., isolated from rhizosphere soil of tomato.</title>
        <authorList>
            <person name="Weon H.-Y."/>
            <person name="Lee S.A."/>
        </authorList>
    </citation>
    <scope>NUCLEOTIDE SEQUENCE [LARGE SCALE GENOMIC DNA]</scope>
    <source>
        <strain evidence="1 2">14171R-81</strain>
        <plasmid evidence="1 2">unnamed2</plasmid>
    </source>
</reference>
<sequence length="95" mass="10374">MRQIKINTWYPDKNGNMIDLMTLTTKPTGSDVTLDDGEYVINGVGYLVENGVLTAALEPPGAGQMEFDLIVTETRNELAIPSDSFKKPEASKLIA</sequence>
<gene>
    <name evidence="1" type="ORF">GZH47_33365</name>
</gene>
<dbReference type="KEGG" id="prz:GZH47_33365"/>
<evidence type="ECO:0000313" key="1">
    <source>
        <dbReference type="EMBL" id="QHW35785.1"/>
    </source>
</evidence>
<dbReference type="Proteomes" id="UP000479114">
    <property type="component" value="Plasmid unnamed2"/>
</dbReference>